<protein>
    <submittedName>
        <fullName evidence="2">Uncharacterized protein</fullName>
    </submittedName>
</protein>
<proteinExistence type="predicted"/>
<organism evidence="2 3">
    <name type="scientific">Burkholderia pseudomallei (strain 1106a)</name>
    <dbReference type="NCBI Taxonomy" id="357348"/>
    <lineage>
        <taxon>Bacteria</taxon>
        <taxon>Pseudomonadati</taxon>
        <taxon>Pseudomonadota</taxon>
        <taxon>Betaproteobacteria</taxon>
        <taxon>Burkholderiales</taxon>
        <taxon>Burkholderiaceae</taxon>
        <taxon>Burkholderia</taxon>
        <taxon>pseudomallei group</taxon>
    </lineage>
</organism>
<feature type="compositionally biased region" description="Low complexity" evidence="1">
    <location>
        <begin position="60"/>
        <end position="75"/>
    </location>
</feature>
<sequence>MSRPPSLGPIVRRPGRDARRARRARAALRRLNLRWMRRRAPYRSCRTAPSARAARRLSRRPSSSNRSSNRSASSTKPPPSPIRPSSPQRRPLAICFEKIRVA</sequence>
<evidence type="ECO:0000313" key="2">
    <source>
        <dbReference type="EMBL" id="ABN92521.1"/>
    </source>
</evidence>
<dbReference type="EMBL" id="CP000572">
    <property type="protein sequence ID" value="ABN92521.1"/>
    <property type="molecule type" value="Genomic_DNA"/>
</dbReference>
<evidence type="ECO:0000256" key="1">
    <source>
        <dbReference type="SAM" id="MobiDB-lite"/>
    </source>
</evidence>
<dbReference type="AlphaFoldDB" id="A3NT33"/>
<feature type="region of interest" description="Disordered" evidence="1">
    <location>
        <begin position="38"/>
        <end position="93"/>
    </location>
</feature>
<feature type="compositionally biased region" description="Low complexity" evidence="1">
    <location>
        <begin position="43"/>
        <end position="52"/>
    </location>
</feature>
<dbReference type="KEGG" id="bpl:BURPS1106A_1225"/>
<dbReference type="Proteomes" id="UP000006738">
    <property type="component" value="Chromosome I"/>
</dbReference>
<gene>
    <name evidence="2" type="ordered locus">BURPS1106A_1225</name>
</gene>
<name>A3NT33_BURP0</name>
<accession>A3NT33</accession>
<reference evidence="2 3" key="1">
    <citation type="submission" date="2007-02" db="EMBL/GenBank/DDBJ databases">
        <authorList>
            <person name="DeShazer D."/>
            <person name="Woods D.E."/>
            <person name="Nierman W.C."/>
        </authorList>
    </citation>
    <scope>NUCLEOTIDE SEQUENCE [LARGE SCALE GENOMIC DNA]</scope>
    <source>
        <strain evidence="2 3">1106a</strain>
    </source>
</reference>
<evidence type="ECO:0000313" key="3">
    <source>
        <dbReference type="Proteomes" id="UP000006738"/>
    </source>
</evidence>
<feature type="region of interest" description="Disordered" evidence="1">
    <location>
        <begin position="1"/>
        <end position="24"/>
    </location>
</feature>
<dbReference type="HOGENOM" id="CLU_2272123_0_0_4"/>